<gene>
    <name evidence="3" type="ORF">EV686_101580</name>
</gene>
<comment type="caution">
    <text evidence="3">The sequence shown here is derived from an EMBL/GenBank/DDBJ whole genome shotgun (WGS) entry which is preliminary data.</text>
</comment>
<dbReference type="InterPro" id="IPR006311">
    <property type="entry name" value="TAT_signal"/>
</dbReference>
<feature type="signal peptide" evidence="2">
    <location>
        <begin position="1"/>
        <end position="26"/>
    </location>
</feature>
<dbReference type="AlphaFoldDB" id="A0A4R3VCR2"/>
<dbReference type="Pfam" id="PF03401">
    <property type="entry name" value="TctC"/>
    <property type="match status" value="1"/>
</dbReference>
<dbReference type="CDD" id="cd13578">
    <property type="entry name" value="PBP2_Bug27"/>
    <property type="match status" value="1"/>
</dbReference>
<dbReference type="RefSeq" id="WP_132473275.1">
    <property type="nucleotide sequence ID" value="NZ_JBHRVM010000001.1"/>
</dbReference>
<dbReference type="Proteomes" id="UP000294692">
    <property type="component" value="Unassembled WGS sequence"/>
</dbReference>
<dbReference type="InterPro" id="IPR042100">
    <property type="entry name" value="Bug_dom1"/>
</dbReference>
<dbReference type="PANTHER" id="PTHR42928:SF5">
    <property type="entry name" value="BLR1237 PROTEIN"/>
    <property type="match status" value="1"/>
</dbReference>
<dbReference type="SUPFAM" id="SSF53850">
    <property type="entry name" value="Periplasmic binding protein-like II"/>
    <property type="match status" value="1"/>
</dbReference>
<dbReference type="Gene3D" id="3.40.190.10">
    <property type="entry name" value="Periplasmic binding protein-like II"/>
    <property type="match status" value="1"/>
</dbReference>
<name>A0A4R3VCR2_9BURK</name>
<keyword evidence="4" id="KW-1185">Reference proteome</keyword>
<dbReference type="EMBL" id="SMBX01000001">
    <property type="protein sequence ID" value="TCV03117.1"/>
    <property type="molecule type" value="Genomic_DNA"/>
</dbReference>
<organism evidence="3 4">
    <name type="scientific">Paracandidimonas soli</name>
    <dbReference type="NCBI Taxonomy" id="1917182"/>
    <lineage>
        <taxon>Bacteria</taxon>
        <taxon>Pseudomonadati</taxon>
        <taxon>Pseudomonadota</taxon>
        <taxon>Betaproteobacteria</taxon>
        <taxon>Burkholderiales</taxon>
        <taxon>Alcaligenaceae</taxon>
        <taxon>Paracandidimonas</taxon>
    </lineage>
</organism>
<dbReference type="PANTHER" id="PTHR42928">
    <property type="entry name" value="TRICARBOXYLATE-BINDING PROTEIN"/>
    <property type="match status" value="1"/>
</dbReference>
<dbReference type="PIRSF" id="PIRSF017082">
    <property type="entry name" value="YflP"/>
    <property type="match status" value="1"/>
</dbReference>
<evidence type="ECO:0000256" key="1">
    <source>
        <dbReference type="ARBA" id="ARBA00006987"/>
    </source>
</evidence>
<evidence type="ECO:0000313" key="3">
    <source>
        <dbReference type="EMBL" id="TCV03117.1"/>
    </source>
</evidence>
<evidence type="ECO:0000313" key="4">
    <source>
        <dbReference type="Proteomes" id="UP000294692"/>
    </source>
</evidence>
<dbReference type="OrthoDB" id="8678390at2"/>
<protein>
    <submittedName>
        <fullName evidence="3">Tripartite-type tricarboxylate transporter receptor subunit TctC</fullName>
    </submittedName>
</protein>
<keyword evidence="3" id="KW-0675">Receptor</keyword>
<dbReference type="PROSITE" id="PS51318">
    <property type="entry name" value="TAT"/>
    <property type="match status" value="1"/>
</dbReference>
<accession>A0A4R3VCR2</accession>
<keyword evidence="2" id="KW-0732">Signal</keyword>
<dbReference type="Gene3D" id="3.40.190.150">
    <property type="entry name" value="Bordetella uptake gene, domain 1"/>
    <property type="match status" value="1"/>
</dbReference>
<dbReference type="InterPro" id="IPR005064">
    <property type="entry name" value="BUG"/>
</dbReference>
<sequence>MTMTRRTVLLGTATGALSFAARGVFASNFPQQPIRIIVPYAPGGITDILSRLIADKMSDSLPGARVIVDNRPGAAGLLGTNQVAKATPDGYTILMGSIAPLVIAKIAAKDLSYDPFTDFVPITQIASAPLILAVNPAMPVSNAPDLIDLLKKNPGKYNYSSAGAGAPSHLAYELFRKRYDVDMAHIPYKGTGASLVDLVAGEVQLTMDSAAGLLPFIKSGRLKPLGVAAKTRSPLMPDVPSLEEQGLGEFDVSGWYGYLAPTGTPATIIETLSDAINKTVALPEVTQQITELGAIANATSPQAFKQLLQDEYTRWRPIVEELGLKFG</sequence>
<comment type="similarity">
    <text evidence="1">Belongs to the UPF0065 (bug) family.</text>
</comment>
<proteinExistence type="inferred from homology"/>
<reference evidence="3 4" key="1">
    <citation type="submission" date="2019-03" db="EMBL/GenBank/DDBJ databases">
        <title>Genomic Encyclopedia of Type Strains, Phase IV (KMG-IV): sequencing the most valuable type-strain genomes for metagenomic binning, comparative biology and taxonomic classification.</title>
        <authorList>
            <person name="Goeker M."/>
        </authorList>
    </citation>
    <scope>NUCLEOTIDE SEQUENCE [LARGE SCALE GENOMIC DNA]</scope>
    <source>
        <strain evidence="3 4">DSM 100048</strain>
    </source>
</reference>
<evidence type="ECO:0000256" key="2">
    <source>
        <dbReference type="SAM" id="SignalP"/>
    </source>
</evidence>
<feature type="chain" id="PRO_5021031480" evidence="2">
    <location>
        <begin position="27"/>
        <end position="327"/>
    </location>
</feature>